<name>A0A067S4P3_GALM3</name>
<feature type="non-terminal residue" evidence="1">
    <location>
        <position position="83"/>
    </location>
</feature>
<protein>
    <submittedName>
        <fullName evidence="1">Uncharacterized protein</fullName>
    </submittedName>
</protein>
<dbReference type="EMBL" id="KL142432">
    <property type="protein sequence ID" value="KDR65781.1"/>
    <property type="molecule type" value="Genomic_DNA"/>
</dbReference>
<organism evidence="1 2">
    <name type="scientific">Galerina marginata (strain CBS 339.88)</name>
    <dbReference type="NCBI Taxonomy" id="685588"/>
    <lineage>
        <taxon>Eukaryota</taxon>
        <taxon>Fungi</taxon>
        <taxon>Dikarya</taxon>
        <taxon>Basidiomycota</taxon>
        <taxon>Agaricomycotina</taxon>
        <taxon>Agaricomycetes</taxon>
        <taxon>Agaricomycetidae</taxon>
        <taxon>Agaricales</taxon>
        <taxon>Agaricineae</taxon>
        <taxon>Strophariaceae</taxon>
        <taxon>Galerina</taxon>
    </lineage>
</organism>
<feature type="non-terminal residue" evidence="1">
    <location>
        <position position="1"/>
    </location>
</feature>
<reference evidence="2" key="1">
    <citation type="journal article" date="2014" name="Proc. Natl. Acad. Sci. U.S.A.">
        <title>Extensive sampling of basidiomycete genomes demonstrates inadequacy of the white-rot/brown-rot paradigm for wood decay fungi.</title>
        <authorList>
            <person name="Riley R."/>
            <person name="Salamov A.A."/>
            <person name="Brown D.W."/>
            <person name="Nagy L.G."/>
            <person name="Floudas D."/>
            <person name="Held B.W."/>
            <person name="Levasseur A."/>
            <person name="Lombard V."/>
            <person name="Morin E."/>
            <person name="Otillar R."/>
            <person name="Lindquist E.A."/>
            <person name="Sun H."/>
            <person name="LaButti K.M."/>
            <person name="Schmutz J."/>
            <person name="Jabbour D."/>
            <person name="Luo H."/>
            <person name="Baker S.E."/>
            <person name="Pisabarro A.G."/>
            <person name="Walton J.D."/>
            <person name="Blanchette R.A."/>
            <person name="Henrissat B."/>
            <person name="Martin F."/>
            <person name="Cullen D."/>
            <person name="Hibbett D.S."/>
            <person name="Grigoriev I.V."/>
        </authorList>
    </citation>
    <scope>NUCLEOTIDE SEQUENCE [LARGE SCALE GENOMIC DNA]</scope>
    <source>
        <strain evidence="2">CBS 339.88</strain>
    </source>
</reference>
<dbReference type="Proteomes" id="UP000027222">
    <property type="component" value="Unassembled WGS sequence"/>
</dbReference>
<gene>
    <name evidence="1" type="ORF">GALMADRAFT_33500</name>
</gene>
<dbReference type="AlphaFoldDB" id="A0A067S4P3"/>
<evidence type="ECO:0000313" key="2">
    <source>
        <dbReference type="Proteomes" id="UP000027222"/>
    </source>
</evidence>
<keyword evidence="2" id="KW-1185">Reference proteome</keyword>
<accession>A0A067S4P3</accession>
<evidence type="ECO:0000313" key="1">
    <source>
        <dbReference type="EMBL" id="KDR65781.1"/>
    </source>
</evidence>
<dbReference type="STRING" id="685588.A0A067S4P3"/>
<proteinExistence type="predicted"/>
<dbReference type="OrthoDB" id="3245961at2759"/>
<dbReference type="HOGENOM" id="CLU_135406_1_0_1"/>
<sequence>VHMDPDILKQWITGYDSSKAFKRIWTDVRSSGEEWTPGYRFFKDKDNLLYFKDADHNPRLCVPESFQERLLKAAHETASESAH</sequence>